<proteinExistence type="predicted"/>
<accession>A0A8S5TZR0</accession>
<reference evidence="1" key="1">
    <citation type="journal article" date="2021" name="Proc. Natl. Acad. Sci. U.S.A.">
        <title>A Catalog of Tens of Thousands of Viruses from Human Metagenomes Reveals Hidden Associations with Chronic Diseases.</title>
        <authorList>
            <person name="Tisza M.J."/>
            <person name="Buck C.B."/>
        </authorList>
    </citation>
    <scope>NUCLEOTIDE SEQUENCE</scope>
    <source>
        <strain evidence="1">CtMne5</strain>
    </source>
</reference>
<dbReference type="Pfam" id="PF07751">
    <property type="entry name" value="Abi_2"/>
    <property type="match status" value="1"/>
</dbReference>
<organism evidence="1">
    <name type="scientific">Myoviridae sp. ctMne5</name>
    <dbReference type="NCBI Taxonomy" id="2825089"/>
    <lineage>
        <taxon>Viruses</taxon>
        <taxon>Duplodnaviria</taxon>
        <taxon>Heunggongvirae</taxon>
        <taxon>Uroviricota</taxon>
        <taxon>Caudoviricetes</taxon>
    </lineage>
</organism>
<sequence length="360" mass="41907">MVVVEMTSENPSYRYSEGGIFSFMNNNIIFDKPFKTYEELISIMEERHISVPDKEFAIQVLQNYSYYGIINGYKNTFLQVPNSDSFIPGTNFNELYTLHIIDASLNNIIFKYILFLEKALKSRISYLVAQKYGVYTNPLDLCCLEKNDYLYKKNYSTSSGKRTNVLRSLKERISKDTKSPIMQHYLNDKNHIPPWILTTSIPYGLTIEWYNILNSDDKQDICNSFIAPGLLTPEQSKEFVRKSLELTKEYRNKIAHGNRTFSMISLPQLPKVQTLSLTFNVISEEEYNNRLGQNDTFAVLLALIIMLSDKYLISNFYSELFNILSPYKDIHFNGQSIFDVLGFPNDLLERLNRLITQKFI</sequence>
<protein>
    <submittedName>
        <fullName evidence="1">Abi-like protein</fullName>
    </submittedName>
</protein>
<name>A0A8S5TZR0_9CAUD</name>
<evidence type="ECO:0000313" key="1">
    <source>
        <dbReference type="EMBL" id="DAF87693.1"/>
    </source>
</evidence>
<dbReference type="EMBL" id="BK015967">
    <property type="protein sequence ID" value="DAF87693.1"/>
    <property type="molecule type" value="Genomic_DNA"/>
</dbReference>
<dbReference type="InterPro" id="IPR011664">
    <property type="entry name" value="Abi_system_AbiD/AbiF-like"/>
</dbReference>